<feature type="transmembrane region" description="Helical" evidence="1">
    <location>
        <begin position="97"/>
        <end position="123"/>
    </location>
</feature>
<evidence type="ECO:0000256" key="1">
    <source>
        <dbReference type="SAM" id="Phobius"/>
    </source>
</evidence>
<keyword evidence="1" id="KW-0812">Transmembrane</keyword>
<keyword evidence="3" id="KW-1185">Reference proteome</keyword>
<keyword evidence="1" id="KW-1133">Transmembrane helix</keyword>
<dbReference type="AlphaFoldDB" id="A0A1H6T788"/>
<sequence>MVLQAEAMVLQAELTGSLIVLLVNLVIGTIAIYAGARLIIDADTAIGRAAVTALLGALAWALVSFFFGFIPILGPLLTLVAWIGIINWQYPGGWGTAAGIGLIAWLVAVATLVVLGSLGVVGFEALGVPT</sequence>
<feature type="transmembrane region" description="Helical" evidence="1">
    <location>
        <begin position="18"/>
        <end position="40"/>
    </location>
</feature>
<dbReference type="Proteomes" id="UP000198888">
    <property type="component" value="Unassembled WGS sequence"/>
</dbReference>
<proteinExistence type="predicted"/>
<accession>A0A1H6T788</accession>
<accession>A0A2H4PZY8</accession>
<protein>
    <recommendedName>
        <fullName evidence="4">Yip1 domain-containing protein</fullName>
    </recommendedName>
</protein>
<evidence type="ECO:0000313" key="2">
    <source>
        <dbReference type="EMBL" id="SEI75939.1"/>
    </source>
</evidence>
<organism evidence="2 3">
    <name type="scientific">Halohasta litchfieldiae</name>
    <dbReference type="NCBI Taxonomy" id="1073996"/>
    <lineage>
        <taxon>Archaea</taxon>
        <taxon>Methanobacteriati</taxon>
        <taxon>Methanobacteriota</taxon>
        <taxon>Stenosarchaea group</taxon>
        <taxon>Halobacteria</taxon>
        <taxon>Halobacteriales</taxon>
        <taxon>Haloferacaceae</taxon>
        <taxon>Halohasta</taxon>
    </lineage>
</organism>
<dbReference type="RefSeq" id="WP_245708396.1">
    <property type="nucleotide sequence ID" value="NZ_CP024845.1"/>
</dbReference>
<feature type="transmembrane region" description="Helical" evidence="1">
    <location>
        <begin position="52"/>
        <end position="85"/>
    </location>
</feature>
<dbReference type="EMBL" id="FNYR01000007">
    <property type="protein sequence ID" value="SEI75939.1"/>
    <property type="molecule type" value="Genomic_DNA"/>
</dbReference>
<name>A0A1H6T788_9EURY</name>
<reference evidence="2 3" key="1">
    <citation type="submission" date="2016-10" db="EMBL/GenBank/DDBJ databases">
        <authorList>
            <person name="de Groot N.N."/>
        </authorList>
    </citation>
    <scope>NUCLEOTIDE SEQUENCE [LARGE SCALE GENOMIC DNA]</scope>
    <source>
        <strain evidence="2 3">DSM 22187</strain>
    </source>
</reference>
<gene>
    <name evidence="2" type="ORF">SAMN05444271_10789</name>
</gene>
<evidence type="ECO:0008006" key="4">
    <source>
        <dbReference type="Google" id="ProtNLM"/>
    </source>
</evidence>
<dbReference type="STRING" id="1073996.SAMN05444271_10789"/>
<dbReference type="GeneID" id="35001706"/>
<dbReference type="KEGG" id="hae:halTADL_0892"/>
<evidence type="ECO:0000313" key="3">
    <source>
        <dbReference type="Proteomes" id="UP000198888"/>
    </source>
</evidence>
<keyword evidence="1" id="KW-0472">Membrane</keyword>